<name>A0AAV9TVA6_9PEZI</name>
<evidence type="ECO:0000256" key="1">
    <source>
        <dbReference type="SAM" id="MobiDB-lite"/>
    </source>
</evidence>
<dbReference type="AlphaFoldDB" id="A0AAV9TVA6"/>
<comment type="caution">
    <text evidence="2">The sequence shown here is derived from an EMBL/GenBank/DDBJ whole genome shotgun (WGS) entry which is preliminary data.</text>
</comment>
<feature type="compositionally biased region" description="Polar residues" evidence="1">
    <location>
        <begin position="184"/>
        <end position="195"/>
    </location>
</feature>
<gene>
    <name evidence="2" type="ORF">TWF730_006193</name>
</gene>
<accession>A0AAV9TVA6</accession>
<sequence>MSERDVSQTRPLAITRPKLREGESITNQLLEDRAFYHEYYKAKTGDWLGVKIGPILKTIKDCARAAAVENESNLNPYITRFSDQGEPVIQQTYDIFRRRLQDLYQNSSMSEEYYALILDILVPTENLDTPKIADRLWLYKWANLEEEKRMKKLQARRKKAVEDSSLGEVEAPPPRGPGFEATATMPNQIPRSAATSEKEPPPTISSSSKARSKLAISDLVNL</sequence>
<organism evidence="2 3">
    <name type="scientific">Orbilia blumenaviensis</name>
    <dbReference type="NCBI Taxonomy" id="1796055"/>
    <lineage>
        <taxon>Eukaryota</taxon>
        <taxon>Fungi</taxon>
        <taxon>Dikarya</taxon>
        <taxon>Ascomycota</taxon>
        <taxon>Pezizomycotina</taxon>
        <taxon>Orbiliomycetes</taxon>
        <taxon>Orbiliales</taxon>
        <taxon>Orbiliaceae</taxon>
        <taxon>Orbilia</taxon>
    </lineage>
</organism>
<dbReference type="Proteomes" id="UP001373714">
    <property type="component" value="Unassembled WGS sequence"/>
</dbReference>
<evidence type="ECO:0000313" key="2">
    <source>
        <dbReference type="EMBL" id="KAK6329646.1"/>
    </source>
</evidence>
<protein>
    <submittedName>
        <fullName evidence="2">Uncharacterized protein</fullName>
    </submittedName>
</protein>
<proteinExistence type="predicted"/>
<dbReference type="EMBL" id="JAVHNS010000022">
    <property type="protein sequence ID" value="KAK6329646.1"/>
    <property type="molecule type" value="Genomic_DNA"/>
</dbReference>
<reference evidence="2 3" key="1">
    <citation type="submission" date="2019-10" db="EMBL/GenBank/DDBJ databases">
        <authorList>
            <person name="Palmer J.M."/>
        </authorList>
    </citation>
    <scope>NUCLEOTIDE SEQUENCE [LARGE SCALE GENOMIC DNA]</scope>
    <source>
        <strain evidence="2 3">TWF730</strain>
    </source>
</reference>
<feature type="region of interest" description="Disordered" evidence="1">
    <location>
        <begin position="155"/>
        <end position="222"/>
    </location>
</feature>
<evidence type="ECO:0000313" key="3">
    <source>
        <dbReference type="Proteomes" id="UP001373714"/>
    </source>
</evidence>
<keyword evidence="3" id="KW-1185">Reference proteome</keyword>